<dbReference type="Proteomes" id="UP000016927">
    <property type="component" value="Unassembled WGS sequence"/>
</dbReference>
<protein>
    <submittedName>
        <fullName evidence="1">Uncharacterized protein</fullName>
    </submittedName>
</protein>
<dbReference type="VEuPathDB" id="MicrosporidiaDB:NBO_1099g0001"/>
<proteinExistence type="predicted"/>
<gene>
    <name evidence="1" type="ORF">NBO_1099g0001</name>
</gene>
<evidence type="ECO:0000313" key="2">
    <source>
        <dbReference type="Proteomes" id="UP000016927"/>
    </source>
</evidence>
<accession>R0KLM6</accession>
<name>R0KLM6_NOSB1</name>
<reference evidence="1 2" key="1">
    <citation type="journal article" date="2013" name="BMC Genomics">
        <title>Comparative genomics of parasitic silkworm microsporidia reveal an association between genome expansion and host adaptation.</title>
        <authorList>
            <person name="Pan G."/>
            <person name="Xu J."/>
            <person name="Li T."/>
            <person name="Xia Q."/>
            <person name="Liu S.L."/>
            <person name="Zhang G."/>
            <person name="Li S."/>
            <person name="Li C."/>
            <person name="Liu H."/>
            <person name="Yang L."/>
            <person name="Liu T."/>
            <person name="Zhang X."/>
            <person name="Wu Z."/>
            <person name="Fan W."/>
            <person name="Dang X."/>
            <person name="Xiang H."/>
            <person name="Tao M."/>
            <person name="Li Y."/>
            <person name="Hu J."/>
            <person name="Li Z."/>
            <person name="Lin L."/>
            <person name="Luo J."/>
            <person name="Geng L."/>
            <person name="Wang L."/>
            <person name="Long M."/>
            <person name="Wan Y."/>
            <person name="He N."/>
            <person name="Zhang Z."/>
            <person name="Lu C."/>
            <person name="Keeling P.J."/>
            <person name="Wang J."/>
            <person name="Xiang Z."/>
            <person name="Zhou Z."/>
        </authorList>
    </citation>
    <scope>NUCLEOTIDE SEQUENCE [LARGE SCALE GENOMIC DNA]</scope>
    <source>
        <strain evidence="2">CQ1 / CVCC 102059</strain>
    </source>
</reference>
<organism evidence="1 2">
    <name type="scientific">Nosema bombycis (strain CQ1 / CVCC 102059)</name>
    <name type="common">Microsporidian parasite</name>
    <name type="synonym">Pebrine of silkworm</name>
    <dbReference type="NCBI Taxonomy" id="578461"/>
    <lineage>
        <taxon>Eukaryota</taxon>
        <taxon>Fungi</taxon>
        <taxon>Fungi incertae sedis</taxon>
        <taxon>Microsporidia</taxon>
        <taxon>Nosematidae</taxon>
        <taxon>Nosema</taxon>
    </lineage>
</organism>
<dbReference type="HOGENOM" id="CLU_1619526_0_0_1"/>
<sequence>MKIKINDLEHILKQIQNIEKPTTKEHSKVLNTLKIFLEDNTDVQDPAILKIKQEFLISKFYNLSKTRRIEPKEHKEDFKKFIEKLKVEMVYKNEKEEEERVGEIDLDEVSESFSDFNDLFKDFKKVNEESQKVSERIDLITSGLSLKEIKNNDNTKTIINYFKTL</sequence>
<dbReference type="EMBL" id="KB910006">
    <property type="protein sequence ID" value="EOB11531.1"/>
    <property type="molecule type" value="Genomic_DNA"/>
</dbReference>
<keyword evidence="2" id="KW-1185">Reference proteome</keyword>
<dbReference type="AlphaFoldDB" id="R0KLM6"/>
<dbReference type="OrthoDB" id="10438937at2759"/>
<evidence type="ECO:0000313" key="1">
    <source>
        <dbReference type="EMBL" id="EOB11531.1"/>
    </source>
</evidence>